<comment type="caution">
    <text evidence="2">The sequence shown here is derived from an EMBL/GenBank/DDBJ whole genome shotgun (WGS) entry which is preliminary data.</text>
</comment>
<accession>A0ABT5HRJ8</accession>
<dbReference type="Proteomes" id="UP001214854">
    <property type="component" value="Unassembled WGS sequence"/>
</dbReference>
<sequence length="117" mass="13195">MAYVDVFVVPVPKENRAAYKKLAETASAVFKEHGALQVVECWGDDLPESELGVSFKSVMRAKQPDGVVFSWVLWPSKEARDEGNERVMDDPRMQPSDDMPFDGERLIYGGFQVLVEK</sequence>
<proteinExistence type="predicted"/>
<dbReference type="InterPro" id="IPR009874">
    <property type="entry name" value="DUF1428"/>
</dbReference>
<name>A0ABT5HRJ8_9CAUL</name>
<dbReference type="Gene3D" id="3.30.70.100">
    <property type="match status" value="1"/>
</dbReference>
<gene>
    <name evidence="2" type="ORF">PQU92_05290</name>
</gene>
<dbReference type="RefSeq" id="WP_272747163.1">
    <property type="nucleotide sequence ID" value="NZ_JAQQKX010000003.1"/>
</dbReference>
<dbReference type="EMBL" id="JAQQKX010000003">
    <property type="protein sequence ID" value="MDC7682679.1"/>
    <property type="molecule type" value="Genomic_DNA"/>
</dbReference>
<feature type="compositionally biased region" description="Basic and acidic residues" evidence="1">
    <location>
        <begin position="81"/>
        <end position="92"/>
    </location>
</feature>
<dbReference type="InterPro" id="IPR011008">
    <property type="entry name" value="Dimeric_a/b-barrel"/>
</dbReference>
<evidence type="ECO:0000313" key="3">
    <source>
        <dbReference type="Proteomes" id="UP001214854"/>
    </source>
</evidence>
<organism evidence="2 3">
    <name type="scientific">Asticcacaulis aquaticus</name>
    <dbReference type="NCBI Taxonomy" id="2984212"/>
    <lineage>
        <taxon>Bacteria</taxon>
        <taxon>Pseudomonadati</taxon>
        <taxon>Pseudomonadota</taxon>
        <taxon>Alphaproteobacteria</taxon>
        <taxon>Caulobacterales</taxon>
        <taxon>Caulobacteraceae</taxon>
        <taxon>Asticcacaulis</taxon>
    </lineage>
</organism>
<feature type="region of interest" description="Disordered" evidence="1">
    <location>
        <begin position="81"/>
        <end position="103"/>
    </location>
</feature>
<dbReference type="Pfam" id="PF07237">
    <property type="entry name" value="DUF1428"/>
    <property type="match status" value="1"/>
</dbReference>
<keyword evidence="3" id="KW-1185">Reference proteome</keyword>
<dbReference type="PIRSF" id="PIRSF007028">
    <property type="entry name" value="UCP007028"/>
    <property type="match status" value="1"/>
</dbReference>
<evidence type="ECO:0000256" key="1">
    <source>
        <dbReference type="SAM" id="MobiDB-lite"/>
    </source>
</evidence>
<protein>
    <submittedName>
        <fullName evidence="2">DUF1428 domain-containing protein</fullName>
    </submittedName>
</protein>
<dbReference type="SUPFAM" id="SSF54909">
    <property type="entry name" value="Dimeric alpha+beta barrel"/>
    <property type="match status" value="1"/>
</dbReference>
<evidence type="ECO:0000313" key="2">
    <source>
        <dbReference type="EMBL" id="MDC7682679.1"/>
    </source>
</evidence>
<reference evidence="2 3" key="1">
    <citation type="submission" date="2023-01" db="EMBL/GenBank/DDBJ databases">
        <title>Novel species of the genus Asticcacaulis isolated from rivers.</title>
        <authorList>
            <person name="Lu H."/>
        </authorList>
    </citation>
    <scope>NUCLEOTIDE SEQUENCE [LARGE SCALE GENOMIC DNA]</scope>
    <source>
        <strain evidence="2 3">BYS171W</strain>
    </source>
</reference>